<organism evidence="11 12">
    <name type="scientific">Vallicoccus soli</name>
    <dbReference type="NCBI Taxonomy" id="2339232"/>
    <lineage>
        <taxon>Bacteria</taxon>
        <taxon>Bacillati</taxon>
        <taxon>Actinomycetota</taxon>
        <taxon>Actinomycetes</taxon>
        <taxon>Motilibacterales</taxon>
        <taxon>Vallicoccaceae</taxon>
        <taxon>Vallicoccus</taxon>
    </lineage>
</organism>
<dbReference type="InterPro" id="IPR001650">
    <property type="entry name" value="Helicase_C-like"/>
</dbReference>
<keyword evidence="1" id="KW-0547">Nucleotide-binding</keyword>
<evidence type="ECO:0000259" key="8">
    <source>
        <dbReference type="PROSITE" id="PS51192"/>
    </source>
</evidence>
<dbReference type="CDD" id="cd00268">
    <property type="entry name" value="DEADc"/>
    <property type="match status" value="1"/>
</dbReference>
<keyword evidence="12" id="KW-1185">Reference proteome</keyword>
<evidence type="ECO:0000256" key="7">
    <source>
        <dbReference type="SAM" id="MobiDB-lite"/>
    </source>
</evidence>
<dbReference type="GO" id="GO:0005829">
    <property type="term" value="C:cytosol"/>
    <property type="evidence" value="ECO:0007669"/>
    <property type="project" value="TreeGrafter"/>
</dbReference>
<feature type="compositionally biased region" description="Low complexity" evidence="7">
    <location>
        <begin position="490"/>
        <end position="508"/>
    </location>
</feature>
<dbReference type="SMART" id="SM00487">
    <property type="entry name" value="DEXDc"/>
    <property type="match status" value="1"/>
</dbReference>
<dbReference type="SUPFAM" id="SSF52540">
    <property type="entry name" value="P-loop containing nucleoside triphosphate hydrolases"/>
    <property type="match status" value="1"/>
</dbReference>
<feature type="domain" description="Helicase C-terminal" evidence="9">
    <location>
        <begin position="333"/>
        <end position="477"/>
    </location>
</feature>
<evidence type="ECO:0000313" key="11">
    <source>
        <dbReference type="EMBL" id="RJK98075.1"/>
    </source>
</evidence>
<dbReference type="Pfam" id="PF00271">
    <property type="entry name" value="Helicase_C"/>
    <property type="match status" value="1"/>
</dbReference>
<dbReference type="PROSITE" id="PS51194">
    <property type="entry name" value="HELICASE_CTER"/>
    <property type="match status" value="1"/>
</dbReference>
<dbReference type="PROSITE" id="PS51195">
    <property type="entry name" value="Q_MOTIF"/>
    <property type="match status" value="1"/>
</dbReference>
<dbReference type="CDD" id="cd18787">
    <property type="entry name" value="SF2_C_DEAD"/>
    <property type="match status" value="1"/>
</dbReference>
<evidence type="ECO:0000256" key="6">
    <source>
        <dbReference type="PROSITE-ProRule" id="PRU00552"/>
    </source>
</evidence>
<evidence type="ECO:0000256" key="5">
    <source>
        <dbReference type="ARBA" id="ARBA00038437"/>
    </source>
</evidence>
<dbReference type="Proteomes" id="UP000265614">
    <property type="component" value="Unassembled WGS sequence"/>
</dbReference>
<feature type="domain" description="Helicase ATP-binding" evidence="8">
    <location>
        <begin position="130"/>
        <end position="305"/>
    </location>
</feature>
<feature type="domain" description="DEAD-box RNA helicase Q" evidence="10">
    <location>
        <begin position="99"/>
        <end position="127"/>
    </location>
</feature>
<dbReference type="InterPro" id="IPR044742">
    <property type="entry name" value="DEAD/DEAH_RhlB"/>
</dbReference>
<dbReference type="GO" id="GO:0003676">
    <property type="term" value="F:nucleic acid binding"/>
    <property type="evidence" value="ECO:0007669"/>
    <property type="project" value="InterPro"/>
</dbReference>
<dbReference type="InterPro" id="IPR014014">
    <property type="entry name" value="RNA_helicase_DEAD_Q_motif"/>
</dbReference>
<evidence type="ECO:0000256" key="1">
    <source>
        <dbReference type="ARBA" id="ARBA00022741"/>
    </source>
</evidence>
<feature type="compositionally biased region" description="Gly residues" evidence="7">
    <location>
        <begin position="516"/>
        <end position="526"/>
    </location>
</feature>
<evidence type="ECO:0000256" key="3">
    <source>
        <dbReference type="ARBA" id="ARBA00022806"/>
    </source>
</evidence>
<keyword evidence="2" id="KW-0378">Hydrolase</keyword>
<dbReference type="InterPro" id="IPR014001">
    <property type="entry name" value="Helicase_ATP-bd"/>
</dbReference>
<feature type="compositionally biased region" description="Low complexity" evidence="7">
    <location>
        <begin position="23"/>
        <end position="33"/>
    </location>
</feature>
<dbReference type="PANTHER" id="PTHR47959">
    <property type="entry name" value="ATP-DEPENDENT RNA HELICASE RHLE-RELATED"/>
    <property type="match status" value="1"/>
</dbReference>
<evidence type="ECO:0000259" key="9">
    <source>
        <dbReference type="PROSITE" id="PS51194"/>
    </source>
</evidence>
<gene>
    <name evidence="11" type="ORF">D5H78_03840</name>
</gene>
<comment type="caution">
    <text evidence="11">The sequence shown here is derived from an EMBL/GenBank/DDBJ whole genome shotgun (WGS) entry which is preliminary data.</text>
</comment>
<accession>A0A3A3ZMV3</accession>
<dbReference type="SMART" id="SM00490">
    <property type="entry name" value="HELICc"/>
    <property type="match status" value="1"/>
</dbReference>
<feature type="compositionally biased region" description="Low complexity" evidence="7">
    <location>
        <begin position="47"/>
        <end position="61"/>
    </location>
</feature>
<feature type="compositionally biased region" description="Low complexity" evidence="7">
    <location>
        <begin position="1"/>
        <end position="13"/>
    </location>
</feature>
<evidence type="ECO:0000259" key="10">
    <source>
        <dbReference type="PROSITE" id="PS51195"/>
    </source>
</evidence>
<keyword evidence="3 11" id="KW-0347">Helicase</keyword>
<dbReference type="Pfam" id="PF00270">
    <property type="entry name" value="DEAD"/>
    <property type="match status" value="1"/>
</dbReference>
<comment type="similarity">
    <text evidence="5">Belongs to the DEAD box helicase family.</text>
</comment>
<evidence type="ECO:0000256" key="2">
    <source>
        <dbReference type="ARBA" id="ARBA00022801"/>
    </source>
</evidence>
<protein>
    <submittedName>
        <fullName evidence="11">DEAD/DEAH box helicase</fullName>
    </submittedName>
</protein>
<dbReference type="GO" id="GO:0016787">
    <property type="term" value="F:hydrolase activity"/>
    <property type="evidence" value="ECO:0007669"/>
    <property type="project" value="UniProtKB-KW"/>
</dbReference>
<dbReference type="InterPro" id="IPR050079">
    <property type="entry name" value="DEAD_box_RNA_helicase"/>
</dbReference>
<feature type="compositionally biased region" description="Gly residues" evidence="7">
    <location>
        <begin position="535"/>
        <end position="544"/>
    </location>
</feature>
<evidence type="ECO:0000313" key="12">
    <source>
        <dbReference type="Proteomes" id="UP000265614"/>
    </source>
</evidence>
<dbReference type="GO" id="GO:0003724">
    <property type="term" value="F:RNA helicase activity"/>
    <property type="evidence" value="ECO:0007669"/>
    <property type="project" value="InterPro"/>
</dbReference>
<feature type="compositionally biased region" description="Low complexity" evidence="7">
    <location>
        <begin position="545"/>
        <end position="585"/>
    </location>
</feature>
<feature type="region of interest" description="Disordered" evidence="7">
    <location>
        <begin position="1"/>
        <end position="95"/>
    </location>
</feature>
<feature type="region of interest" description="Disordered" evidence="7">
    <location>
        <begin position="488"/>
        <end position="610"/>
    </location>
</feature>
<sequence length="610" mass="62308">MPRTYARGAALPRPADPGRPPRGRTGVRGATTAPRRRRPPGGADWGSAAPYRRAPSRSSPPGLADVDTRRRAGRATRPPTTPERRSLTQTQSSPARATATFAALGVPAPLVASLEARGITAPFPIQAATLPDTLAGRDVLGRGRTGSGKTLAFSLPLVARLAASGRRRRGGHPRSLVLAPTRELATQIAATIEPLADAAGLRTTTVFGGVSQGRQVSALAAGVDVLIACPGRLLDLMGQGHVALDAVEVTVLDEADHMADLGFLPGVKRLLDATPAGGQRMLFSATLDNGVDVLVRRYLSDPLTHAVDPADSPVVTMAHHVLAVPSAEEKTAVVRQLASGTGRRLLFTRTKHQAKKLAKQLTAAGIPAVDLQGNLSQPARERNLAAFSDGRVKVLVATDIAARGIHVDDVELVVHVDPPTEHKAYLHRSGRTARAGSGGDVVTVALPEQRGEVRTLARQAGIAPAVHQVTAGAAEVARLVGEVAPHVDPAEAPVPQAPQQPQRAAGTGRSRRRGGRGAGSGAGSAGAPGTASAGTGAGRAGAAGRGAAARSGQAGAQPAGRTRTRAGAGSGGRATARSGAATAVAYSSTTGQAPRRTAADVSRAAGRRSR</sequence>
<dbReference type="EMBL" id="QZEZ01000001">
    <property type="protein sequence ID" value="RJK98075.1"/>
    <property type="molecule type" value="Genomic_DNA"/>
</dbReference>
<dbReference type="InterPro" id="IPR027417">
    <property type="entry name" value="P-loop_NTPase"/>
</dbReference>
<reference evidence="11 12" key="1">
    <citation type="submission" date="2018-09" db="EMBL/GenBank/DDBJ databases">
        <title>YIM 75000 draft genome.</title>
        <authorList>
            <person name="Tang S."/>
            <person name="Feng Y."/>
        </authorList>
    </citation>
    <scope>NUCLEOTIDE SEQUENCE [LARGE SCALE GENOMIC DNA]</scope>
    <source>
        <strain evidence="11 12">YIM 75000</strain>
    </source>
</reference>
<keyword evidence="4" id="KW-0067">ATP-binding</keyword>
<name>A0A3A3ZMV3_9ACTN</name>
<proteinExistence type="inferred from homology"/>
<dbReference type="GO" id="GO:0005524">
    <property type="term" value="F:ATP binding"/>
    <property type="evidence" value="ECO:0007669"/>
    <property type="project" value="UniProtKB-KW"/>
</dbReference>
<dbReference type="AlphaFoldDB" id="A0A3A3ZMV3"/>
<evidence type="ECO:0000256" key="4">
    <source>
        <dbReference type="ARBA" id="ARBA00022840"/>
    </source>
</evidence>
<feature type="short sequence motif" description="Q motif" evidence="6">
    <location>
        <begin position="99"/>
        <end position="127"/>
    </location>
</feature>
<dbReference type="Gene3D" id="3.40.50.300">
    <property type="entry name" value="P-loop containing nucleotide triphosphate hydrolases"/>
    <property type="match status" value="2"/>
</dbReference>
<dbReference type="PROSITE" id="PS51192">
    <property type="entry name" value="HELICASE_ATP_BIND_1"/>
    <property type="match status" value="1"/>
</dbReference>
<dbReference type="InterPro" id="IPR011545">
    <property type="entry name" value="DEAD/DEAH_box_helicase_dom"/>
</dbReference>
<dbReference type="PANTHER" id="PTHR47959:SF13">
    <property type="entry name" value="ATP-DEPENDENT RNA HELICASE RHLE"/>
    <property type="match status" value="1"/>
</dbReference>
<dbReference type="OrthoDB" id="9805696at2"/>